<dbReference type="PROSITE" id="PS01124">
    <property type="entry name" value="HTH_ARAC_FAMILY_2"/>
    <property type="match status" value="1"/>
</dbReference>
<evidence type="ECO:0000313" key="6">
    <source>
        <dbReference type="Proteomes" id="UP000680706"/>
    </source>
</evidence>
<dbReference type="Gene3D" id="1.10.10.60">
    <property type="entry name" value="Homeodomain-like"/>
    <property type="match status" value="1"/>
</dbReference>
<dbReference type="PANTHER" id="PTHR47894">
    <property type="entry name" value="HTH-TYPE TRANSCRIPTIONAL REGULATOR GADX"/>
    <property type="match status" value="1"/>
</dbReference>
<protein>
    <submittedName>
        <fullName evidence="5">AraC family transcriptional regulator</fullName>
    </submittedName>
</protein>
<keyword evidence="6" id="KW-1185">Reference proteome</keyword>
<reference evidence="5 6" key="1">
    <citation type="journal article" date="2021" name="Angew. Chem. Int. Ed. Engl.">
        <title>A novel family of nonribosomal peptides modulate collective behavior in Pseudovibrio bacteria isolated from marine sponges.</title>
        <authorList>
            <person name="Ioca L.P."/>
            <person name="Dai Y."/>
            <person name="Kunakom S."/>
            <person name="Diaz-Espinosa J."/>
            <person name="Krunic A."/>
            <person name="Crnkovic C.M."/>
            <person name="Orjala J."/>
            <person name="Sanchez L.M."/>
            <person name="Ferreira A.G."/>
            <person name="Berlinck R.G.S."/>
            <person name="Eustaquio A.S."/>
        </authorList>
    </citation>
    <scope>NUCLEOTIDE SEQUENCE [LARGE SCALE GENOMIC DNA]</scope>
    <source>
        <strain evidence="5 6">Ab134</strain>
    </source>
</reference>
<dbReference type="InterPro" id="IPR009057">
    <property type="entry name" value="Homeodomain-like_sf"/>
</dbReference>
<keyword evidence="2" id="KW-0238">DNA-binding</keyword>
<name>A0ABX8ASV3_9HYPH</name>
<sequence length="361" mass="40504">MSVVGGNMQSENHQLALADVAQRSKVPPHLLRYLLQELEQRGIAAEKVLPHTVLDQYSDPTAFLSHDARLTYQQSRLIILKALALTGDESLGLAVGHRQSITSLGLVSLGVMASATGREALELGIRYHRLTGSMLEIDLEPSSGKTLTMIARSRFHEPVLLTFFVQELFAAMVGVVRFTTGSKQAINRIEMMQTPPEKKSLFQDALGSSVIFEASRNAIEFDADHLQRPLATSDRFVLHEVEALLAGMMQEESTRLDFLKSVEEEARRRLKNNPSIEEIAGVFSMSERSFRRKLSASQVSFRDILSQIRQSQAMELLLWSRLSSEQIAAELGYSDPRVFRRAFKQWTGETPSQFRRSATQL</sequence>
<dbReference type="SUPFAM" id="SSF46689">
    <property type="entry name" value="Homeodomain-like"/>
    <property type="match status" value="1"/>
</dbReference>
<evidence type="ECO:0000259" key="4">
    <source>
        <dbReference type="PROSITE" id="PS01124"/>
    </source>
</evidence>
<keyword evidence="1" id="KW-0805">Transcription regulation</keyword>
<dbReference type="PANTHER" id="PTHR47894:SF1">
    <property type="entry name" value="HTH-TYPE TRANSCRIPTIONAL REGULATOR VQSM"/>
    <property type="match status" value="1"/>
</dbReference>
<evidence type="ECO:0000313" key="5">
    <source>
        <dbReference type="EMBL" id="QUS56761.1"/>
    </source>
</evidence>
<dbReference type="Proteomes" id="UP000680706">
    <property type="component" value="Chromosome"/>
</dbReference>
<dbReference type="Pfam" id="PF12833">
    <property type="entry name" value="HTH_18"/>
    <property type="match status" value="1"/>
</dbReference>
<gene>
    <name evidence="5" type="ORF">KGB56_04880</name>
</gene>
<dbReference type="InterPro" id="IPR032687">
    <property type="entry name" value="AraC-type_N"/>
</dbReference>
<organism evidence="5 6">
    <name type="scientific">Pseudovibrio brasiliensis</name>
    <dbReference type="NCBI Taxonomy" id="1898042"/>
    <lineage>
        <taxon>Bacteria</taxon>
        <taxon>Pseudomonadati</taxon>
        <taxon>Pseudomonadota</taxon>
        <taxon>Alphaproteobacteria</taxon>
        <taxon>Hyphomicrobiales</taxon>
        <taxon>Stappiaceae</taxon>
        <taxon>Pseudovibrio</taxon>
    </lineage>
</organism>
<dbReference type="SMART" id="SM00342">
    <property type="entry name" value="HTH_ARAC"/>
    <property type="match status" value="1"/>
</dbReference>
<dbReference type="EMBL" id="CP074126">
    <property type="protein sequence ID" value="QUS56761.1"/>
    <property type="molecule type" value="Genomic_DNA"/>
</dbReference>
<evidence type="ECO:0000256" key="3">
    <source>
        <dbReference type="ARBA" id="ARBA00023163"/>
    </source>
</evidence>
<evidence type="ECO:0000256" key="2">
    <source>
        <dbReference type="ARBA" id="ARBA00023125"/>
    </source>
</evidence>
<evidence type="ECO:0000256" key="1">
    <source>
        <dbReference type="ARBA" id="ARBA00023015"/>
    </source>
</evidence>
<feature type="domain" description="HTH araC/xylS-type" evidence="4">
    <location>
        <begin position="260"/>
        <end position="357"/>
    </location>
</feature>
<dbReference type="InterPro" id="IPR018060">
    <property type="entry name" value="HTH_AraC"/>
</dbReference>
<dbReference type="Pfam" id="PF12625">
    <property type="entry name" value="Arabinose_bd"/>
    <property type="match status" value="1"/>
</dbReference>
<keyword evidence="3" id="KW-0804">Transcription</keyword>
<proteinExistence type="predicted"/>
<accession>A0ABX8ASV3</accession>